<dbReference type="SUPFAM" id="SSF69635">
    <property type="entry name" value="Type III secretory system chaperone-like"/>
    <property type="match status" value="1"/>
</dbReference>
<accession>A0A8J7QCF3</accession>
<dbReference type="CDD" id="cd16364">
    <property type="entry name" value="T3SC_I-like"/>
    <property type="match status" value="1"/>
</dbReference>
<gene>
    <name evidence="2" type="ORF">J3U88_22150</name>
</gene>
<evidence type="ECO:0000313" key="2">
    <source>
        <dbReference type="EMBL" id="MBO1321199.1"/>
    </source>
</evidence>
<dbReference type="EMBL" id="JAFREP010000022">
    <property type="protein sequence ID" value="MBO1321199.1"/>
    <property type="molecule type" value="Genomic_DNA"/>
</dbReference>
<dbReference type="Proteomes" id="UP000664417">
    <property type="component" value="Unassembled WGS sequence"/>
</dbReference>
<dbReference type="Gene3D" id="3.30.1460.10">
    <property type="match status" value="1"/>
</dbReference>
<dbReference type="RefSeq" id="WP_207861174.1">
    <property type="nucleotide sequence ID" value="NZ_JAFREP010000022.1"/>
</dbReference>
<organism evidence="2 3">
    <name type="scientific">Acanthopleuribacter pedis</name>
    <dbReference type="NCBI Taxonomy" id="442870"/>
    <lineage>
        <taxon>Bacteria</taxon>
        <taxon>Pseudomonadati</taxon>
        <taxon>Acidobacteriota</taxon>
        <taxon>Holophagae</taxon>
        <taxon>Acanthopleuribacterales</taxon>
        <taxon>Acanthopleuribacteraceae</taxon>
        <taxon>Acanthopleuribacter</taxon>
    </lineage>
</organism>
<dbReference type="InterPro" id="IPR010261">
    <property type="entry name" value="Tir_chaperone"/>
</dbReference>
<comment type="caution">
    <text evidence="2">The sequence shown here is derived from an EMBL/GenBank/DDBJ whole genome shotgun (WGS) entry which is preliminary data.</text>
</comment>
<evidence type="ECO:0000313" key="3">
    <source>
        <dbReference type="Proteomes" id="UP000664417"/>
    </source>
</evidence>
<proteinExistence type="predicted"/>
<feature type="region of interest" description="Disordered" evidence="1">
    <location>
        <begin position="137"/>
        <end position="173"/>
    </location>
</feature>
<dbReference type="AlphaFoldDB" id="A0A8J7QCF3"/>
<keyword evidence="3" id="KW-1185">Reference proteome</keyword>
<dbReference type="GO" id="GO:0030254">
    <property type="term" value="P:protein secretion by the type III secretion system"/>
    <property type="evidence" value="ECO:0007669"/>
    <property type="project" value="InterPro"/>
</dbReference>
<sequence>MTQPSKEQSTVSGFLKPLGYTLGIADLSLDDHGLCVLDVEGTGRVHIEVPPISEHCFIAAPVTFVPMDGEARNQILTQAMRLNFFGRGTELTTLSLDPDSDILNVHASLPVKDLDARQLENVFHNMVDLIGTIRPKFEQRNEPAEQAPRQTARMAANSEVTPFASHSRHAGFA</sequence>
<reference evidence="2" key="1">
    <citation type="submission" date="2021-03" db="EMBL/GenBank/DDBJ databases">
        <authorList>
            <person name="Wang G."/>
        </authorList>
    </citation>
    <scope>NUCLEOTIDE SEQUENCE</scope>
    <source>
        <strain evidence="2">KCTC 12899</strain>
    </source>
</reference>
<protein>
    <submittedName>
        <fullName evidence="2">Type III secretion system chaperone</fullName>
    </submittedName>
</protein>
<name>A0A8J7QCF3_9BACT</name>
<evidence type="ECO:0000256" key="1">
    <source>
        <dbReference type="SAM" id="MobiDB-lite"/>
    </source>
</evidence>
<dbReference type="Pfam" id="PF05932">
    <property type="entry name" value="CesT"/>
    <property type="match status" value="1"/>
</dbReference>